<evidence type="ECO:0000256" key="1">
    <source>
        <dbReference type="ARBA" id="ARBA00010923"/>
    </source>
</evidence>
<dbReference type="AlphaFoldDB" id="A0A1I7MQL8"/>
<evidence type="ECO:0000259" key="4">
    <source>
        <dbReference type="Pfam" id="PF01420"/>
    </source>
</evidence>
<protein>
    <submittedName>
        <fullName evidence="5">Type I restriction enzyme, S subunit</fullName>
    </submittedName>
</protein>
<accession>A0A1I7MQL8</accession>
<dbReference type="SUPFAM" id="SSF116734">
    <property type="entry name" value="DNA methylase specificity domain"/>
    <property type="match status" value="2"/>
</dbReference>
<keyword evidence="2" id="KW-0680">Restriction system</keyword>
<reference evidence="5 6" key="1">
    <citation type="submission" date="2016-10" db="EMBL/GenBank/DDBJ databases">
        <authorList>
            <person name="de Groot N.N."/>
        </authorList>
    </citation>
    <scope>NUCLEOTIDE SEQUENCE [LARGE SCALE GENOMIC DNA]</scope>
    <source>
        <strain evidence="5 6">CGMCC 1.7054</strain>
    </source>
</reference>
<dbReference type="InterPro" id="IPR052021">
    <property type="entry name" value="Type-I_RS_S_subunit"/>
</dbReference>
<dbReference type="Pfam" id="PF01420">
    <property type="entry name" value="Methylase_S"/>
    <property type="match status" value="1"/>
</dbReference>
<dbReference type="PANTHER" id="PTHR30408:SF13">
    <property type="entry name" value="TYPE I RESTRICTION ENZYME HINDI SPECIFICITY SUBUNIT"/>
    <property type="match status" value="1"/>
</dbReference>
<evidence type="ECO:0000256" key="2">
    <source>
        <dbReference type="ARBA" id="ARBA00022747"/>
    </source>
</evidence>
<proteinExistence type="inferred from homology"/>
<dbReference type="EMBL" id="FPCG01000010">
    <property type="protein sequence ID" value="SFV24237.1"/>
    <property type="molecule type" value="Genomic_DNA"/>
</dbReference>
<dbReference type="OrthoDB" id="9798929at2"/>
<dbReference type="Proteomes" id="UP000198881">
    <property type="component" value="Unassembled WGS sequence"/>
</dbReference>
<dbReference type="STRING" id="574650.SAMN04487966_11056"/>
<dbReference type="CDD" id="cd17262">
    <property type="entry name" value="RMtype1_S_Aco12261I-TRD2-CR2"/>
    <property type="match status" value="1"/>
</dbReference>
<dbReference type="Gene3D" id="3.90.220.20">
    <property type="entry name" value="DNA methylase specificity domains"/>
    <property type="match status" value="2"/>
</dbReference>
<comment type="similarity">
    <text evidence="1">Belongs to the type-I restriction system S methylase family.</text>
</comment>
<evidence type="ECO:0000313" key="6">
    <source>
        <dbReference type="Proteomes" id="UP000198881"/>
    </source>
</evidence>
<name>A0A1I7MQL8_9MICC</name>
<dbReference type="PANTHER" id="PTHR30408">
    <property type="entry name" value="TYPE-1 RESTRICTION ENZYME ECOKI SPECIFICITY PROTEIN"/>
    <property type="match status" value="1"/>
</dbReference>
<evidence type="ECO:0000313" key="5">
    <source>
        <dbReference type="EMBL" id="SFV24237.1"/>
    </source>
</evidence>
<organism evidence="5 6">
    <name type="scientific">Micrococcus terreus</name>
    <dbReference type="NCBI Taxonomy" id="574650"/>
    <lineage>
        <taxon>Bacteria</taxon>
        <taxon>Bacillati</taxon>
        <taxon>Actinomycetota</taxon>
        <taxon>Actinomycetes</taxon>
        <taxon>Micrococcales</taxon>
        <taxon>Micrococcaceae</taxon>
        <taxon>Micrococcus</taxon>
    </lineage>
</organism>
<dbReference type="RefSeq" id="WP_091698699.1">
    <property type="nucleotide sequence ID" value="NZ_FPCG01000010.1"/>
</dbReference>
<sequence>MTQIAHRPIGELVVNLDRRRVPVKASDRRGGPYPYYGASGVVDHVDDYLFEGLHLLVAEDGENLRSRNTPVAFLADGRFWVNNHAHVLQGNSENDTRYLSYALEAADISGYVTGSAQPKLSQAALAAIEVPAPPLDVQRAIAATLGALDDKIESNRQLAERASAVIDASASQLRARTSTEVLPLADLVEFNRLSVKPHSTDALRYIDIASVSPGQIDSVQELTWDEAPSRARRGVSDGDVIYSTVRPGNRAFALIVDPTPGSVASTGFAVMSPSVRLGSSMLTSVVGAPEFAEYLESVAHGSAYPAVGIQAMGSYPVVVPKEAVVAEQFEADTMPLRRRVAQARAESERLAALRDTLLPELLSGRMRVPTEGVAA</sequence>
<evidence type="ECO:0000256" key="3">
    <source>
        <dbReference type="ARBA" id="ARBA00023125"/>
    </source>
</evidence>
<dbReference type="GO" id="GO:0003677">
    <property type="term" value="F:DNA binding"/>
    <property type="evidence" value="ECO:0007669"/>
    <property type="project" value="UniProtKB-KW"/>
</dbReference>
<feature type="domain" description="Type I restriction modification DNA specificity" evidence="4">
    <location>
        <begin position="13"/>
        <end position="159"/>
    </location>
</feature>
<keyword evidence="3" id="KW-0238">DNA-binding</keyword>
<dbReference type="InterPro" id="IPR000055">
    <property type="entry name" value="Restrct_endonuc_typeI_TRD"/>
</dbReference>
<gene>
    <name evidence="5" type="ORF">SAMN04487966_11056</name>
</gene>
<keyword evidence="6" id="KW-1185">Reference proteome</keyword>
<dbReference type="GO" id="GO:0009307">
    <property type="term" value="P:DNA restriction-modification system"/>
    <property type="evidence" value="ECO:0007669"/>
    <property type="project" value="UniProtKB-KW"/>
</dbReference>
<dbReference type="InterPro" id="IPR044946">
    <property type="entry name" value="Restrct_endonuc_typeI_TRD_sf"/>
</dbReference>